<evidence type="ECO:0000313" key="2">
    <source>
        <dbReference type="EMBL" id="KEY67643.1"/>
    </source>
</evidence>
<keyword evidence="1" id="KW-1133">Transmembrane helix</keyword>
<dbReference type="EMBL" id="KL648606">
    <property type="protein sequence ID" value="KEY67643.1"/>
    <property type="molecule type" value="Genomic_DNA"/>
</dbReference>
<keyword evidence="3" id="KW-1185">Reference proteome</keyword>
<dbReference type="HOGENOM" id="CLU_2279318_0_0_1"/>
<feature type="transmembrane region" description="Helical" evidence="1">
    <location>
        <begin position="62"/>
        <end position="84"/>
    </location>
</feature>
<dbReference type="Proteomes" id="UP000028045">
    <property type="component" value="Unassembled WGS sequence"/>
</dbReference>
<gene>
    <name evidence="2" type="ORF">S7711_11350</name>
</gene>
<dbReference type="AlphaFoldDB" id="A0A084AQR4"/>
<protein>
    <submittedName>
        <fullName evidence="2">Uncharacterized protein</fullName>
    </submittedName>
</protein>
<organism evidence="2 3">
    <name type="scientific">Stachybotrys chartarum (strain CBS 109288 / IBT 7711)</name>
    <name type="common">Toxic black mold</name>
    <name type="synonym">Stilbospora chartarum</name>
    <dbReference type="NCBI Taxonomy" id="1280523"/>
    <lineage>
        <taxon>Eukaryota</taxon>
        <taxon>Fungi</taxon>
        <taxon>Dikarya</taxon>
        <taxon>Ascomycota</taxon>
        <taxon>Pezizomycotina</taxon>
        <taxon>Sordariomycetes</taxon>
        <taxon>Hypocreomycetidae</taxon>
        <taxon>Hypocreales</taxon>
        <taxon>Stachybotryaceae</taxon>
        <taxon>Stachybotrys</taxon>
    </lineage>
</organism>
<proteinExistence type="predicted"/>
<reference evidence="2 3" key="1">
    <citation type="journal article" date="2014" name="BMC Genomics">
        <title>Comparative genome sequencing reveals chemotype-specific gene clusters in the toxigenic black mold Stachybotrys.</title>
        <authorList>
            <person name="Semeiks J."/>
            <person name="Borek D."/>
            <person name="Otwinowski Z."/>
            <person name="Grishin N.V."/>
        </authorList>
    </citation>
    <scope>NUCLEOTIDE SEQUENCE [LARGE SCALE GENOMIC DNA]</scope>
    <source>
        <strain evidence="3">CBS 109288 / IBT 7711</strain>
    </source>
</reference>
<evidence type="ECO:0000313" key="3">
    <source>
        <dbReference type="Proteomes" id="UP000028045"/>
    </source>
</evidence>
<evidence type="ECO:0000256" key="1">
    <source>
        <dbReference type="SAM" id="Phobius"/>
    </source>
</evidence>
<keyword evidence="1" id="KW-0812">Transmembrane</keyword>
<sequence length="102" mass="11024">MDVQGPPIHYPSRQDSTAAIYQTQTASTSSTYQPPAYETTTLEYAPTPSGKEDATAKFDKTAMIRLASSVFVAVLVCIIVAAIIGRIESVEASRQQEKLEQG</sequence>
<name>A0A084AQR4_STACB</name>
<accession>A0A084AQR4</accession>
<keyword evidence="1" id="KW-0472">Membrane</keyword>